<keyword evidence="4" id="KW-1185">Reference proteome</keyword>
<organism evidence="3 4">
    <name type="scientific">Armillaria novae-zelandiae</name>
    <dbReference type="NCBI Taxonomy" id="153914"/>
    <lineage>
        <taxon>Eukaryota</taxon>
        <taxon>Fungi</taxon>
        <taxon>Dikarya</taxon>
        <taxon>Basidiomycota</taxon>
        <taxon>Agaricomycotina</taxon>
        <taxon>Agaricomycetes</taxon>
        <taxon>Agaricomycetidae</taxon>
        <taxon>Agaricales</taxon>
        <taxon>Marasmiineae</taxon>
        <taxon>Physalacriaceae</taxon>
        <taxon>Armillaria</taxon>
    </lineage>
</organism>
<gene>
    <name evidence="3" type="ORF">IW261DRAFT_939698</name>
</gene>
<feature type="transmembrane region" description="Helical" evidence="2">
    <location>
        <begin position="141"/>
        <end position="160"/>
    </location>
</feature>
<proteinExistence type="predicted"/>
<dbReference type="EMBL" id="JAUEPR010000006">
    <property type="protein sequence ID" value="KAK0483303.1"/>
    <property type="molecule type" value="Genomic_DNA"/>
</dbReference>
<dbReference type="Proteomes" id="UP001175227">
    <property type="component" value="Unassembled WGS sequence"/>
</dbReference>
<name>A0AA39PFH4_9AGAR</name>
<protein>
    <submittedName>
        <fullName evidence="3">Uncharacterized protein</fullName>
    </submittedName>
</protein>
<keyword evidence="2" id="KW-0472">Membrane</keyword>
<sequence>MPCHRSRKEFAHGPPPTYDEALHASSSLYLPTGVHVARYQPYSLSYRVQYSMAFSSMPFADLFQSERQYTDIPVPQSPPMILQTGRSIVPPPHDLDDYVEYNGEETDEDEDEDDEDDWDDEDEDDQESDAGVLTLVRLSILIFYCLGIWLCWKVFVSSLLPCIPMPSVL</sequence>
<dbReference type="AlphaFoldDB" id="A0AA39PFH4"/>
<evidence type="ECO:0000256" key="2">
    <source>
        <dbReference type="SAM" id="Phobius"/>
    </source>
</evidence>
<comment type="caution">
    <text evidence="3">The sequence shown here is derived from an EMBL/GenBank/DDBJ whole genome shotgun (WGS) entry which is preliminary data.</text>
</comment>
<feature type="region of interest" description="Disordered" evidence="1">
    <location>
        <begin position="74"/>
        <end position="127"/>
    </location>
</feature>
<reference evidence="3" key="1">
    <citation type="submission" date="2023-06" db="EMBL/GenBank/DDBJ databases">
        <authorList>
            <consortium name="Lawrence Berkeley National Laboratory"/>
            <person name="Ahrendt S."/>
            <person name="Sahu N."/>
            <person name="Indic B."/>
            <person name="Wong-Bajracharya J."/>
            <person name="Merenyi Z."/>
            <person name="Ke H.-M."/>
            <person name="Monk M."/>
            <person name="Kocsube S."/>
            <person name="Drula E."/>
            <person name="Lipzen A."/>
            <person name="Balint B."/>
            <person name="Henrissat B."/>
            <person name="Andreopoulos B."/>
            <person name="Martin F.M."/>
            <person name="Harder C.B."/>
            <person name="Rigling D."/>
            <person name="Ford K.L."/>
            <person name="Foster G.D."/>
            <person name="Pangilinan J."/>
            <person name="Papanicolaou A."/>
            <person name="Barry K."/>
            <person name="LaButti K."/>
            <person name="Viragh M."/>
            <person name="Koriabine M."/>
            <person name="Yan M."/>
            <person name="Riley R."/>
            <person name="Champramary S."/>
            <person name="Plett K.L."/>
            <person name="Tsai I.J."/>
            <person name="Slot J."/>
            <person name="Sipos G."/>
            <person name="Plett J."/>
            <person name="Nagy L.G."/>
            <person name="Grigoriev I.V."/>
        </authorList>
    </citation>
    <scope>NUCLEOTIDE SEQUENCE</scope>
    <source>
        <strain evidence="3">ICMP 16352</strain>
    </source>
</reference>
<accession>A0AA39PFH4</accession>
<keyword evidence="2" id="KW-1133">Transmembrane helix</keyword>
<feature type="compositionally biased region" description="Acidic residues" evidence="1">
    <location>
        <begin position="97"/>
        <end position="127"/>
    </location>
</feature>
<keyword evidence="2" id="KW-0812">Transmembrane</keyword>
<evidence type="ECO:0000256" key="1">
    <source>
        <dbReference type="SAM" id="MobiDB-lite"/>
    </source>
</evidence>
<evidence type="ECO:0000313" key="4">
    <source>
        <dbReference type="Proteomes" id="UP001175227"/>
    </source>
</evidence>
<evidence type="ECO:0000313" key="3">
    <source>
        <dbReference type="EMBL" id="KAK0483303.1"/>
    </source>
</evidence>